<evidence type="ECO:0000313" key="5">
    <source>
        <dbReference type="Proteomes" id="UP000632377"/>
    </source>
</evidence>
<name>A0ABS1TAX1_9CLOT</name>
<evidence type="ECO:0000256" key="2">
    <source>
        <dbReference type="ARBA" id="ARBA00022112"/>
    </source>
</evidence>
<dbReference type="Gene3D" id="3.40.1390.30">
    <property type="entry name" value="NIF3 (NGG1p interacting factor 3)-like"/>
    <property type="match status" value="2"/>
</dbReference>
<reference evidence="4 5" key="1">
    <citation type="submission" date="2021-01" db="EMBL/GenBank/DDBJ databases">
        <title>Genome public.</title>
        <authorList>
            <person name="Liu C."/>
            <person name="Sun Q."/>
        </authorList>
    </citation>
    <scope>NUCLEOTIDE SEQUENCE [LARGE SCALE GENOMIC DNA]</scope>
    <source>
        <strain evidence="4 5">YIM B02515</strain>
    </source>
</reference>
<sequence length="270" mass="30117">MSLKVLDVKSIMDEISPEHFKESYDNVGLMVGNLQDEVSSILVALDCTLEVIDEAVLKNCNLIITHHPLLFNKPQSITTETLLGRKIIKLIKNNINVYAAHTNLDIVRGGLNDIVAELLGYTSWTIIDDSYQSDSTSNQGIGRLVSLEKPYTLLELCEIIKNKLGIPYIKFSGNEDMTIRKLAIINGSGEDYFKSSFNAGADCILTGDTTYHYVSDYSEMGIGIIDAGHFETEWPPMKCFAGMLKDKLNKLGYSNPIILSERCKSPYKFT</sequence>
<dbReference type="RefSeq" id="WP_202747764.1">
    <property type="nucleotide sequence ID" value="NZ_JAESWC010000002.1"/>
</dbReference>
<dbReference type="Pfam" id="PF01784">
    <property type="entry name" value="DUF34_NIF3"/>
    <property type="match status" value="1"/>
</dbReference>
<organism evidence="4 5">
    <name type="scientific">Clostridium rhizosphaerae</name>
    <dbReference type="NCBI Taxonomy" id="2803861"/>
    <lineage>
        <taxon>Bacteria</taxon>
        <taxon>Bacillati</taxon>
        <taxon>Bacillota</taxon>
        <taxon>Clostridia</taxon>
        <taxon>Eubacteriales</taxon>
        <taxon>Clostridiaceae</taxon>
        <taxon>Clostridium</taxon>
    </lineage>
</organism>
<dbReference type="EMBL" id="JAESWC010000002">
    <property type="protein sequence ID" value="MBL4935153.1"/>
    <property type="molecule type" value="Genomic_DNA"/>
</dbReference>
<dbReference type="InterPro" id="IPR002678">
    <property type="entry name" value="DUF34/NIF3"/>
</dbReference>
<gene>
    <name evidence="4" type="ORF">JK636_05215</name>
</gene>
<comment type="similarity">
    <text evidence="1">Belongs to the GTP cyclohydrolase I type 2/NIF3 family.</text>
</comment>
<protein>
    <recommendedName>
        <fullName evidence="2">GTP cyclohydrolase 1 type 2 homolog</fullName>
    </recommendedName>
</protein>
<dbReference type="NCBIfam" id="TIGR00486">
    <property type="entry name" value="YbgI_SA1388"/>
    <property type="match status" value="1"/>
</dbReference>
<comment type="caution">
    <text evidence="4">The sequence shown here is derived from an EMBL/GenBank/DDBJ whole genome shotgun (WGS) entry which is preliminary data.</text>
</comment>
<dbReference type="SUPFAM" id="SSF102705">
    <property type="entry name" value="NIF3 (NGG1p interacting factor 3)-like"/>
    <property type="match status" value="1"/>
</dbReference>
<accession>A0ABS1TAX1</accession>
<proteinExistence type="inferred from homology"/>
<evidence type="ECO:0000256" key="1">
    <source>
        <dbReference type="ARBA" id="ARBA00006964"/>
    </source>
</evidence>
<evidence type="ECO:0000256" key="3">
    <source>
        <dbReference type="ARBA" id="ARBA00022723"/>
    </source>
</evidence>
<dbReference type="PANTHER" id="PTHR13799:SF14">
    <property type="entry name" value="GTP CYCLOHYDROLASE 1 TYPE 2 HOMOLOG"/>
    <property type="match status" value="1"/>
</dbReference>
<dbReference type="InterPro" id="IPR036069">
    <property type="entry name" value="DUF34/NIF3_sf"/>
</dbReference>
<dbReference type="PANTHER" id="PTHR13799">
    <property type="entry name" value="NGG1 INTERACTING FACTOR 3"/>
    <property type="match status" value="1"/>
</dbReference>
<keyword evidence="5" id="KW-1185">Reference proteome</keyword>
<keyword evidence="3" id="KW-0479">Metal-binding</keyword>
<dbReference type="Proteomes" id="UP000632377">
    <property type="component" value="Unassembled WGS sequence"/>
</dbReference>
<evidence type="ECO:0000313" key="4">
    <source>
        <dbReference type="EMBL" id="MBL4935153.1"/>
    </source>
</evidence>